<feature type="transmembrane region" description="Helical" evidence="1">
    <location>
        <begin position="122"/>
        <end position="147"/>
    </location>
</feature>
<dbReference type="GO" id="GO:0015485">
    <property type="term" value="F:cholesterol binding"/>
    <property type="evidence" value="ECO:0007669"/>
    <property type="project" value="TreeGrafter"/>
</dbReference>
<feature type="transmembrane region" description="Helical" evidence="1">
    <location>
        <begin position="97"/>
        <end position="116"/>
    </location>
</feature>
<evidence type="ECO:0000313" key="2">
    <source>
        <dbReference type="EMBL" id="VDP95031.1"/>
    </source>
</evidence>
<dbReference type="GO" id="GO:0030299">
    <property type="term" value="P:intestinal cholesterol absorption"/>
    <property type="evidence" value="ECO:0007669"/>
    <property type="project" value="TreeGrafter"/>
</dbReference>
<evidence type="ECO:0000256" key="1">
    <source>
        <dbReference type="SAM" id="Phobius"/>
    </source>
</evidence>
<name>A0A183BET8_9TREM</name>
<dbReference type="GO" id="GO:0005886">
    <property type="term" value="C:plasma membrane"/>
    <property type="evidence" value="ECO:0007669"/>
    <property type="project" value="TreeGrafter"/>
</dbReference>
<dbReference type="EMBL" id="UZAN01071084">
    <property type="protein sequence ID" value="VDP95031.1"/>
    <property type="molecule type" value="Genomic_DNA"/>
</dbReference>
<keyword evidence="1" id="KW-0812">Transmembrane</keyword>
<evidence type="ECO:0000313" key="4">
    <source>
        <dbReference type="WBParaSite" id="ECPE_0001776801-mRNA-1"/>
    </source>
</evidence>
<dbReference type="Gene3D" id="1.20.1640.10">
    <property type="entry name" value="Multidrug efflux transporter AcrB transmembrane domain"/>
    <property type="match status" value="1"/>
</dbReference>
<keyword evidence="1" id="KW-0472">Membrane</keyword>
<dbReference type="GO" id="GO:0042632">
    <property type="term" value="P:cholesterol homeostasis"/>
    <property type="evidence" value="ECO:0007669"/>
    <property type="project" value="TreeGrafter"/>
</dbReference>
<dbReference type="WBParaSite" id="ECPE_0001776801-mRNA-1">
    <property type="protein sequence ID" value="ECPE_0001776801-mRNA-1"/>
    <property type="gene ID" value="ECPE_0001776801"/>
</dbReference>
<evidence type="ECO:0000313" key="3">
    <source>
        <dbReference type="Proteomes" id="UP000272942"/>
    </source>
</evidence>
<gene>
    <name evidence="2" type="ORF">ECPE_LOCUS17723</name>
</gene>
<keyword evidence="3" id="KW-1185">Reference proteome</keyword>
<feature type="transmembrane region" description="Helical" evidence="1">
    <location>
        <begin position="69"/>
        <end position="90"/>
    </location>
</feature>
<reference evidence="2 3" key="2">
    <citation type="submission" date="2018-11" db="EMBL/GenBank/DDBJ databases">
        <authorList>
            <consortium name="Pathogen Informatics"/>
        </authorList>
    </citation>
    <scope>NUCLEOTIDE SEQUENCE [LARGE SCALE GENOMIC DNA]</scope>
    <source>
        <strain evidence="2 3">Egypt</strain>
    </source>
</reference>
<dbReference type="OrthoDB" id="6510177at2759"/>
<dbReference type="SUPFAM" id="SSF82866">
    <property type="entry name" value="Multidrug efflux transporter AcrB transmembrane domain"/>
    <property type="match status" value="1"/>
</dbReference>
<organism evidence="4">
    <name type="scientific">Echinostoma caproni</name>
    <dbReference type="NCBI Taxonomy" id="27848"/>
    <lineage>
        <taxon>Eukaryota</taxon>
        <taxon>Metazoa</taxon>
        <taxon>Spiralia</taxon>
        <taxon>Lophotrochozoa</taxon>
        <taxon>Platyhelminthes</taxon>
        <taxon>Trematoda</taxon>
        <taxon>Digenea</taxon>
        <taxon>Plagiorchiida</taxon>
        <taxon>Echinostomata</taxon>
        <taxon>Echinostomatoidea</taxon>
        <taxon>Echinostomatidae</taxon>
        <taxon>Echinostoma</taxon>
    </lineage>
</organism>
<dbReference type="AlphaFoldDB" id="A0A183BET8"/>
<proteinExistence type="predicted"/>
<sequence length="159" mass="18056">MTYHTVLQTPGDFIGALRGARDLADQVNEYWHGNQSDWDSNTILAPNSVYPYSVFYVYYEQYLTVVREALIQIGICLAAIILVTFILLGLNPVATLMVLFGVIYILLSLVALMALWDISLNAISLVNLVVVSELTWHTIMPVLWYVFYPLLHRKKADCK</sequence>
<reference evidence="4" key="1">
    <citation type="submission" date="2016-06" db="UniProtKB">
        <authorList>
            <consortium name="WormBaseParasite"/>
        </authorList>
    </citation>
    <scope>IDENTIFICATION</scope>
</reference>
<dbReference type="Proteomes" id="UP000272942">
    <property type="component" value="Unassembled WGS sequence"/>
</dbReference>
<accession>A0A183BET8</accession>
<protein>
    <submittedName>
        <fullName evidence="4">DUF2569 family protein</fullName>
    </submittedName>
</protein>
<keyword evidence="1" id="KW-1133">Transmembrane helix</keyword>
<dbReference type="PANTHER" id="PTHR45727:SF2">
    <property type="entry name" value="NPC INTRACELLULAR CHOLESTEROL TRANSPORTER 1"/>
    <property type="match status" value="1"/>
</dbReference>
<dbReference type="PANTHER" id="PTHR45727">
    <property type="entry name" value="NPC INTRACELLULAR CHOLESTEROL TRANSPORTER 1"/>
    <property type="match status" value="1"/>
</dbReference>
<dbReference type="GO" id="GO:0015918">
    <property type="term" value="P:sterol transport"/>
    <property type="evidence" value="ECO:0007669"/>
    <property type="project" value="TreeGrafter"/>
</dbReference>